<dbReference type="Proteomes" id="UP000016930">
    <property type="component" value="Unassembled WGS sequence"/>
</dbReference>
<dbReference type="HOGENOM" id="CLU_1777201_0_0_1"/>
<protein>
    <submittedName>
        <fullName evidence="1">Uncharacterized protein</fullName>
    </submittedName>
</protein>
<dbReference type="EMBL" id="KB445802">
    <property type="protein sequence ID" value="EMD34800.1"/>
    <property type="molecule type" value="Genomic_DNA"/>
</dbReference>
<name>M2QRI8_CERS8</name>
<sequence>MKDHRELYETSECCILQYYRRSYSAYDMAQVLQREVRWQQVRRDRGRLIRVKRWLCCGDQIENARSAPNRDPRQSRVSDQDHARVHALPGRHGGIRLWQRITTAACPGSNDGAAGAPTEATTATTAAAFETAHRGSRHFRPPYSRL</sequence>
<evidence type="ECO:0000313" key="1">
    <source>
        <dbReference type="EMBL" id="EMD34800.1"/>
    </source>
</evidence>
<evidence type="ECO:0000313" key="2">
    <source>
        <dbReference type="Proteomes" id="UP000016930"/>
    </source>
</evidence>
<gene>
    <name evidence="1" type="ORF">CERSUDRAFT_140474</name>
</gene>
<reference evidence="1 2" key="1">
    <citation type="journal article" date="2012" name="Proc. Natl. Acad. Sci. U.S.A.">
        <title>Comparative genomics of Ceriporiopsis subvermispora and Phanerochaete chrysosporium provide insight into selective ligninolysis.</title>
        <authorList>
            <person name="Fernandez-Fueyo E."/>
            <person name="Ruiz-Duenas F.J."/>
            <person name="Ferreira P."/>
            <person name="Floudas D."/>
            <person name="Hibbett D.S."/>
            <person name="Canessa P."/>
            <person name="Larrondo L.F."/>
            <person name="James T.Y."/>
            <person name="Seelenfreund D."/>
            <person name="Lobos S."/>
            <person name="Polanco R."/>
            <person name="Tello M."/>
            <person name="Honda Y."/>
            <person name="Watanabe T."/>
            <person name="Watanabe T."/>
            <person name="Ryu J.S."/>
            <person name="Kubicek C.P."/>
            <person name="Schmoll M."/>
            <person name="Gaskell J."/>
            <person name="Hammel K.E."/>
            <person name="St John F.J."/>
            <person name="Vanden Wymelenberg A."/>
            <person name="Sabat G."/>
            <person name="Splinter BonDurant S."/>
            <person name="Syed K."/>
            <person name="Yadav J.S."/>
            <person name="Doddapaneni H."/>
            <person name="Subramanian V."/>
            <person name="Lavin J.L."/>
            <person name="Oguiza J.A."/>
            <person name="Perez G."/>
            <person name="Pisabarro A.G."/>
            <person name="Ramirez L."/>
            <person name="Santoyo F."/>
            <person name="Master E."/>
            <person name="Coutinho P.M."/>
            <person name="Henrissat B."/>
            <person name="Lombard V."/>
            <person name="Magnuson J.K."/>
            <person name="Kuees U."/>
            <person name="Hori C."/>
            <person name="Igarashi K."/>
            <person name="Samejima M."/>
            <person name="Held B.W."/>
            <person name="Barry K.W."/>
            <person name="LaButti K.M."/>
            <person name="Lapidus A."/>
            <person name="Lindquist E.A."/>
            <person name="Lucas S.M."/>
            <person name="Riley R."/>
            <person name="Salamov A.A."/>
            <person name="Hoffmeister D."/>
            <person name="Schwenk D."/>
            <person name="Hadar Y."/>
            <person name="Yarden O."/>
            <person name="de Vries R.P."/>
            <person name="Wiebenga A."/>
            <person name="Stenlid J."/>
            <person name="Eastwood D."/>
            <person name="Grigoriev I.V."/>
            <person name="Berka R.M."/>
            <person name="Blanchette R.A."/>
            <person name="Kersten P."/>
            <person name="Martinez A.T."/>
            <person name="Vicuna R."/>
            <person name="Cullen D."/>
        </authorList>
    </citation>
    <scope>NUCLEOTIDE SEQUENCE [LARGE SCALE GENOMIC DNA]</scope>
    <source>
        <strain evidence="1 2">B</strain>
    </source>
</reference>
<proteinExistence type="predicted"/>
<accession>M2QRI8</accession>
<keyword evidence="2" id="KW-1185">Reference proteome</keyword>
<organism evidence="1 2">
    <name type="scientific">Ceriporiopsis subvermispora (strain B)</name>
    <name type="common">White-rot fungus</name>
    <name type="synonym">Gelatoporia subvermispora</name>
    <dbReference type="NCBI Taxonomy" id="914234"/>
    <lineage>
        <taxon>Eukaryota</taxon>
        <taxon>Fungi</taxon>
        <taxon>Dikarya</taxon>
        <taxon>Basidiomycota</taxon>
        <taxon>Agaricomycotina</taxon>
        <taxon>Agaricomycetes</taxon>
        <taxon>Polyporales</taxon>
        <taxon>Gelatoporiaceae</taxon>
        <taxon>Gelatoporia</taxon>
    </lineage>
</organism>
<dbReference type="AlphaFoldDB" id="M2QRI8"/>